<dbReference type="Proteomes" id="UP000010797">
    <property type="component" value="Chromosome"/>
</dbReference>
<keyword evidence="2" id="KW-1185">Reference proteome</keyword>
<organism evidence="1 2">
    <name type="scientific">Desulfitobacterium dichloroeliminans (strain LMG P-21439 / DCA1)</name>
    <dbReference type="NCBI Taxonomy" id="871963"/>
    <lineage>
        <taxon>Bacteria</taxon>
        <taxon>Bacillati</taxon>
        <taxon>Bacillota</taxon>
        <taxon>Clostridia</taxon>
        <taxon>Eubacteriales</taxon>
        <taxon>Desulfitobacteriaceae</taxon>
        <taxon>Desulfitobacterium</taxon>
    </lineage>
</organism>
<dbReference type="KEGG" id="ddl:Desdi_0534"/>
<dbReference type="OrthoDB" id="9807577at2"/>
<evidence type="ECO:0000313" key="2">
    <source>
        <dbReference type="Proteomes" id="UP000010797"/>
    </source>
</evidence>
<dbReference type="eggNOG" id="COG4333">
    <property type="taxonomic scope" value="Bacteria"/>
</dbReference>
<dbReference type="EMBL" id="CP003344">
    <property type="protein sequence ID" value="AGA68069.1"/>
    <property type="molecule type" value="Genomic_DNA"/>
</dbReference>
<dbReference type="HOGENOM" id="CLU_097481_1_1_9"/>
<evidence type="ECO:0008006" key="3">
    <source>
        <dbReference type="Google" id="ProtNLM"/>
    </source>
</evidence>
<dbReference type="AlphaFoldDB" id="L0F2L7"/>
<sequence>MRNYNWGITTNVYEGDDIHKRFVLGVSGNNPLICFGINPSTANNQYADKTLHMVEKIANLNGYDGWLMLNIYPQRTTDPNGLDQIRNEEWHIQNLQHITTILKCGNLSLWAAWGKPIMTREYLVECLGDINDLAIKYSCRWIAFGKEEGEIINCVTVEGHPRHPSRLPLASRYIGYEVAHYFR</sequence>
<reference evidence="2" key="1">
    <citation type="submission" date="2012-02" db="EMBL/GenBank/DDBJ databases">
        <title>Complete sequence of Desulfitobacterium dichloroeliminans LMG P-21439.</title>
        <authorList>
            <person name="Lucas S."/>
            <person name="Han J."/>
            <person name="Lapidus A."/>
            <person name="Cheng J.-F."/>
            <person name="Goodwin L."/>
            <person name="Pitluck S."/>
            <person name="Peters L."/>
            <person name="Ovchinnikova G."/>
            <person name="Teshima H."/>
            <person name="Detter J.C."/>
            <person name="Han C."/>
            <person name="Tapia R."/>
            <person name="Land M."/>
            <person name="Hauser L."/>
            <person name="Kyrpides N."/>
            <person name="Ivanova N."/>
            <person name="Pagani I."/>
            <person name="Kruse T."/>
            <person name="de Vos W.M."/>
            <person name="Boon N."/>
            <person name="Smidt H."/>
            <person name="Woyke T."/>
        </authorList>
    </citation>
    <scope>NUCLEOTIDE SEQUENCE [LARGE SCALE GENOMIC DNA]</scope>
    <source>
        <strain evidence="2">LMG P-21439 / DCA1</strain>
    </source>
</reference>
<gene>
    <name evidence="1" type="ordered locus">Desdi_0534</name>
</gene>
<proteinExistence type="predicted"/>
<dbReference type="InterPro" id="IPR012441">
    <property type="entry name" value="DUF1643"/>
</dbReference>
<dbReference type="RefSeq" id="WP_015261073.1">
    <property type="nucleotide sequence ID" value="NC_019903.1"/>
</dbReference>
<evidence type="ECO:0000313" key="1">
    <source>
        <dbReference type="EMBL" id="AGA68069.1"/>
    </source>
</evidence>
<dbReference type="Pfam" id="PF07799">
    <property type="entry name" value="DUF1643"/>
    <property type="match status" value="1"/>
</dbReference>
<name>L0F2L7_DESDL</name>
<accession>L0F2L7</accession>
<protein>
    <recommendedName>
        <fullName evidence="3">DUF1643 domain-containing protein</fullName>
    </recommendedName>
</protein>